<sequence length="143" mass="16457">MSSPTRIVALAILERNGRFLMQLRDDIPSIHYPGVWGLFGGHLEPGESPEEALKRELWEEIHYRPATVRKFRCYDGENVNRHIFHVPLTVETSELIQSEGQDLALLGPIDIRAGFYYSERIGETRVLGKIHRQVLLDFMEVTV</sequence>
<dbReference type="EMBL" id="JBAFSM010000025">
    <property type="protein sequence ID" value="MEG3438219.1"/>
    <property type="molecule type" value="Genomic_DNA"/>
</dbReference>
<dbReference type="PROSITE" id="PS51462">
    <property type="entry name" value="NUDIX"/>
    <property type="match status" value="1"/>
</dbReference>
<dbReference type="Gene3D" id="3.90.79.10">
    <property type="entry name" value="Nucleoside Triphosphate Pyrophosphohydrolase"/>
    <property type="match status" value="1"/>
</dbReference>
<dbReference type="PANTHER" id="PTHR43758">
    <property type="entry name" value="7,8-DIHYDRO-8-OXOGUANINE TRIPHOSPHATASE"/>
    <property type="match status" value="1"/>
</dbReference>
<evidence type="ECO:0000256" key="5">
    <source>
        <dbReference type="ARBA" id="ARBA00022842"/>
    </source>
</evidence>
<evidence type="ECO:0000313" key="8">
    <source>
        <dbReference type="Proteomes" id="UP001328733"/>
    </source>
</evidence>
<name>A0AAW9QYL1_9CHRO</name>
<gene>
    <name evidence="7" type="ORF">V0288_13905</name>
</gene>
<evidence type="ECO:0000256" key="3">
    <source>
        <dbReference type="ARBA" id="ARBA00022723"/>
    </source>
</evidence>
<dbReference type="AlphaFoldDB" id="A0AAW9QYL1"/>
<reference evidence="7 8" key="1">
    <citation type="submission" date="2024-01" db="EMBL/GenBank/DDBJ databases">
        <title>Genomic insights into the taxonomy and metabolism of the cyanobacterium Pannus brasiliensis CCIBt3594.</title>
        <authorList>
            <person name="Machado M."/>
            <person name="Botero N.B."/>
            <person name="Andreote A.P.D."/>
            <person name="Feitosa A.M.T."/>
            <person name="Popin R."/>
            <person name="Sivonen K."/>
            <person name="Fiore M.F."/>
        </authorList>
    </citation>
    <scope>NUCLEOTIDE SEQUENCE [LARGE SCALE GENOMIC DNA]</scope>
    <source>
        <strain evidence="7 8">CCIBt3594</strain>
    </source>
</reference>
<dbReference type="SUPFAM" id="SSF55811">
    <property type="entry name" value="Nudix"/>
    <property type="match status" value="1"/>
</dbReference>
<dbReference type="CDD" id="cd18882">
    <property type="entry name" value="NUDIX_Hydrolase"/>
    <property type="match status" value="1"/>
</dbReference>
<keyword evidence="5" id="KW-0460">Magnesium</keyword>
<comment type="similarity">
    <text evidence="2">Belongs to the Nudix hydrolase family.</text>
</comment>
<dbReference type="InterPro" id="IPR015797">
    <property type="entry name" value="NUDIX_hydrolase-like_dom_sf"/>
</dbReference>
<feature type="domain" description="Nudix hydrolase" evidence="6">
    <location>
        <begin position="4"/>
        <end position="129"/>
    </location>
</feature>
<dbReference type="Pfam" id="PF00293">
    <property type="entry name" value="NUDIX"/>
    <property type="match status" value="1"/>
</dbReference>
<dbReference type="Proteomes" id="UP001328733">
    <property type="component" value="Unassembled WGS sequence"/>
</dbReference>
<dbReference type="GO" id="GO:0046872">
    <property type="term" value="F:metal ion binding"/>
    <property type="evidence" value="ECO:0007669"/>
    <property type="project" value="UniProtKB-KW"/>
</dbReference>
<keyword evidence="3" id="KW-0479">Metal-binding</keyword>
<dbReference type="GO" id="GO:0005737">
    <property type="term" value="C:cytoplasm"/>
    <property type="evidence" value="ECO:0007669"/>
    <property type="project" value="TreeGrafter"/>
</dbReference>
<dbReference type="InterPro" id="IPR000086">
    <property type="entry name" value="NUDIX_hydrolase_dom"/>
</dbReference>
<keyword evidence="4 7" id="KW-0378">Hydrolase</keyword>
<evidence type="ECO:0000313" key="7">
    <source>
        <dbReference type="EMBL" id="MEG3438219.1"/>
    </source>
</evidence>
<comment type="cofactor">
    <cofactor evidence="1">
        <name>Mg(2+)</name>
        <dbReference type="ChEBI" id="CHEBI:18420"/>
    </cofactor>
</comment>
<protein>
    <submittedName>
        <fullName evidence="7">NUDIX hydrolase</fullName>
    </submittedName>
</protein>
<dbReference type="PANTHER" id="PTHR43758:SF8">
    <property type="entry name" value="8-OXO-DGTP DIPHOSPHATASE YTKD-RELATED"/>
    <property type="match status" value="1"/>
</dbReference>
<evidence type="ECO:0000259" key="6">
    <source>
        <dbReference type="PROSITE" id="PS51462"/>
    </source>
</evidence>
<evidence type="ECO:0000256" key="2">
    <source>
        <dbReference type="ARBA" id="ARBA00005582"/>
    </source>
</evidence>
<accession>A0AAW9QYL1</accession>
<organism evidence="7 8">
    <name type="scientific">Pannus brasiliensis CCIBt3594</name>
    <dbReference type="NCBI Taxonomy" id="1427578"/>
    <lineage>
        <taxon>Bacteria</taxon>
        <taxon>Bacillati</taxon>
        <taxon>Cyanobacteriota</taxon>
        <taxon>Cyanophyceae</taxon>
        <taxon>Oscillatoriophycideae</taxon>
        <taxon>Chroococcales</taxon>
        <taxon>Microcystaceae</taxon>
        <taxon>Pannus</taxon>
    </lineage>
</organism>
<proteinExistence type="inferred from homology"/>
<evidence type="ECO:0000256" key="4">
    <source>
        <dbReference type="ARBA" id="ARBA00022801"/>
    </source>
</evidence>
<keyword evidence="8" id="KW-1185">Reference proteome</keyword>
<comment type="caution">
    <text evidence="7">The sequence shown here is derived from an EMBL/GenBank/DDBJ whole genome shotgun (WGS) entry which is preliminary data.</text>
</comment>
<dbReference type="GO" id="GO:0016818">
    <property type="term" value="F:hydrolase activity, acting on acid anhydrides, in phosphorus-containing anhydrides"/>
    <property type="evidence" value="ECO:0007669"/>
    <property type="project" value="TreeGrafter"/>
</dbReference>
<dbReference type="RefSeq" id="WP_332865700.1">
    <property type="nucleotide sequence ID" value="NZ_JBAFSM010000025.1"/>
</dbReference>
<evidence type="ECO:0000256" key="1">
    <source>
        <dbReference type="ARBA" id="ARBA00001946"/>
    </source>
</evidence>